<dbReference type="GO" id="GO:0000160">
    <property type="term" value="P:phosphorelay signal transduction system"/>
    <property type="evidence" value="ECO:0007669"/>
    <property type="project" value="InterPro"/>
</dbReference>
<keyword evidence="4" id="KW-0804">Transcription</keyword>
<dbReference type="InterPro" id="IPR011990">
    <property type="entry name" value="TPR-like_helical_dom_sf"/>
</dbReference>
<evidence type="ECO:0000256" key="5">
    <source>
        <dbReference type="PROSITE-ProRule" id="PRU01091"/>
    </source>
</evidence>
<dbReference type="GO" id="GO:0006355">
    <property type="term" value="P:regulation of DNA-templated transcription"/>
    <property type="evidence" value="ECO:0007669"/>
    <property type="project" value="InterPro"/>
</dbReference>
<feature type="domain" description="OmpR/PhoB-type" evidence="6">
    <location>
        <begin position="1"/>
        <end position="100"/>
    </location>
</feature>
<dbReference type="Pfam" id="PF03704">
    <property type="entry name" value="BTAD"/>
    <property type="match status" value="1"/>
</dbReference>
<dbReference type="InterPro" id="IPR016032">
    <property type="entry name" value="Sig_transdc_resp-reg_C-effctor"/>
</dbReference>
<reference evidence="7 8" key="2">
    <citation type="submission" date="2019-09" db="EMBL/GenBank/DDBJ databases">
        <authorList>
            <person name="Jin C."/>
        </authorList>
    </citation>
    <scope>NUCLEOTIDE SEQUENCE [LARGE SCALE GENOMIC DNA]</scope>
    <source>
        <strain evidence="7 8">AN110305</strain>
    </source>
</reference>
<dbReference type="Gene3D" id="1.25.40.10">
    <property type="entry name" value="Tetratricopeptide repeat domain"/>
    <property type="match status" value="1"/>
</dbReference>
<sequence length="280" mass="31319">MDIRVLGPLRISCADMEVVPTARKPRQLLALLLLNYSRVVPMGMLIDELWDGHAPKTALAAVQTYVFHLRKKLAEVTGESMDTVGNEILRTARNGYEVVAELGCFDLRVFHRLERAGMAVMAEGDLHTAAQNFREALSLWRGPALADVAAGPGIRAEVAGLEQSRATMLDHRIELELRLGLHREILSELAVLVSHDRFHEDRRAQFIIALYRSGYRVRALEAFHQLRKDMITEFGVEPSPKLHQYYQAVLTSDPALDRMPVLPLPRSSELPVLPAVAGSF</sequence>
<keyword evidence="2" id="KW-0805">Transcription regulation</keyword>
<dbReference type="Proteomes" id="UP000323454">
    <property type="component" value="Unassembled WGS sequence"/>
</dbReference>
<evidence type="ECO:0000256" key="1">
    <source>
        <dbReference type="ARBA" id="ARBA00005820"/>
    </source>
</evidence>
<dbReference type="SMART" id="SM00862">
    <property type="entry name" value="Trans_reg_C"/>
    <property type="match status" value="1"/>
</dbReference>
<organism evidence="7 8">
    <name type="scientific">Solihabitans fulvus</name>
    <dbReference type="NCBI Taxonomy" id="1892852"/>
    <lineage>
        <taxon>Bacteria</taxon>
        <taxon>Bacillati</taxon>
        <taxon>Actinomycetota</taxon>
        <taxon>Actinomycetes</taxon>
        <taxon>Pseudonocardiales</taxon>
        <taxon>Pseudonocardiaceae</taxon>
        <taxon>Solihabitans</taxon>
    </lineage>
</organism>
<dbReference type="AlphaFoldDB" id="A0A5B2XHS4"/>
<comment type="similarity">
    <text evidence="1">Belongs to the AfsR/DnrI/RedD regulatory family.</text>
</comment>
<dbReference type="InterPro" id="IPR001867">
    <property type="entry name" value="OmpR/PhoB-type_DNA-bd"/>
</dbReference>
<feature type="DNA-binding region" description="OmpR/PhoB-type" evidence="5">
    <location>
        <begin position="1"/>
        <end position="100"/>
    </location>
</feature>
<keyword evidence="3 5" id="KW-0238">DNA-binding</keyword>
<evidence type="ECO:0000313" key="7">
    <source>
        <dbReference type="EMBL" id="KAA2262579.1"/>
    </source>
</evidence>
<evidence type="ECO:0000259" key="6">
    <source>
        <dbReference type="PROSITE" id="PS51755"/>
    </source>
</evidence>
<evidence type="ECO:0000256" key="2">
    <source>
        <dbReference type="ARBA" id="ARBA00023015"/>
    </source>
</evidence>
<dbReference type="SMART" id="SM01043">
    <property type="entry name" value="BTAD"/>
    <property type="match status" value="1"/>
</dbReference>
<evidence type="ECO:0000313" key="8">
    <source>
        <dbReference type="Proteomes" id="UP000323454"/>
    </source>
</evidence>
<evidence type="ECO:0000256" key="4">
    <source>
        <dbReference type="ARBA" id="ARBA00023163"/>
    </source>
</evidence>
<dbReference type="PROSITE" id="PS51755">
    <property type="entry name" value="OMPR_PHOB"/>
    <property type="match status" value="1"/>
</dbReference>
<name>A0A5B2XHS4_9PSEU</name>
<dbReference type="Gene3D" id="1.10.10.10">
    <property type="entry name" value="Winged helix-like DNA-binding domain superfamily/Winged helix DNA-binding domain"/>
    <property type="match status" value="1"/>
</dbReference>
<dbReference type="SUPFAM" id="SSF46894">
    <property type="entry name" value="C-terminal effector domain of the bipartite response regulators"/>
    <property type="match status" value="1"/>
</dbReference>
<dbReference type="EMBL" id="VUOB01000021">
    <property type="protein sequence ID" value="KAA2262579.1"/>
    <property type="molecule type" value="Genomic_DNA"/>
</dbReference>
<dbReference type="OrthoDB" id="3208838at2"/>
<protein>
    <submittedName>
        <fullName evidence="7">AfsR/SARP family transcriptional regulator</fullName>
    </submittedName>
</protein>
<comment type="caution">
    <text evidence="7">The sequence shown here is derived from an EMBL/GenBank/DDBJ whole genome shotgun (WGS) entry which is preliminary data.</text>
</comment>
<dbReference type="SUPFAM" id="SSF48452">
    <property type="entry name" value="TPR-like"/>
    <property type="match status" value="1"/>
</dbReference>
<dbReference type="InterPro" id="IPR051677">
    <property type="entry name" value="AfsR-DnrI-RedD_regulator"/>
</dbReference>
<dbReference type="PANTHER" id="PTHR35807:SF1">
    <property type="entry name" value="TRANSCRIPTIONAL REGULATOR REDD"/>
    <property type="match status" value="1"/>
</dbReference>
<dbReference type="GO" id="GO:0003677">
    <property type="term" value="F:DNA binding"/>
    <property type="evidence" value="ECO:0007669"/>
    <property type="project" value="UniProtKB-UniRule"/>
</dbReference>
<proteinExistence type="inferred from homology"/>
<keyword evidence="8" id="KW-1185">Reference proteome</keyword>
<dbReference type="RefSeq" id="WP_149849558.1">
    <property type="nucleotide sequence ID" value="NZ_VUOB01000021.1"/>
</dbReference>
<dbReference type="InterPro" id="IPR005158">
    <property type="entry name" value="BTAD"/>
</dbReference>
<reference evidence="7 8" key="1">
    <citation type="submission" date="2019-09" db="EMBL/GenBank/DDBJ databases">
        <title>Goodfellowia gen. nov., a new genus of the Pseudonocardineae related to Actinoalloteichus, containing Goodfellowia coeruleoviolacea gen. nov., comb. nov. gen. nov., comb. nov.</title>
        <authorList>
            <person name="Labeda D."/>
        </authorList>
    </citation>
    <scope>NUCLEOTIDE SEQUENCE [LARGE SCALE GENOMIC DNA]</scope>
    <source>
        <strain evidence="7 8">AN110305</strain>
    </source>
</reference>
<dbReference type="InterPro" id="IPR036388">
    <property type="entry name" value="WH-like_DNA-bd_sf"/>
</dbReference>
<dbReference type="CDD" id="cd15831">
    <property type="entry name" value="BTAD"/>
    <property type="match status" value="1"/>
</dbReference>
<dbReference type="PANTHER" id="PTHR35807">
    <property type="entry name" value="TRANSCRIPTIONAL REGULATOR REDD-RELATED"/>
    <property type="match status" value="1"/>
</dbReference>
<evidence type="ECO:0000256" key="3">
    <source>
        <dbReference type="ARBA" id="ARBA00023125"/>
    </source>
</evidence>
<dbReference type="Pfam" id="PF00486">
    <property type="entry name" value="Trans_reg_C"/>
    <property type="match status" value="1"/>
</dbReference>
<gene>
    <name evidence="7" type="ORF">F0L68_11770</name>
</gene>
<accession>A0A5B2XHS4</accession>